<proteinExistence type="predicted"/>
<feature type="domain" description="MobA/VirD2-like nuclease" evidence="2">
    <location>
        <begin position="39"/>
        <end position="134"/>
    </location>
</feature>
<sequence length="584" mass="64517">MAGFRSPAELEPGERADGSRDFRRLGGLLHQPLALLGERNYDKPVWHLSLRAAPEDPVLSDQQWAEAARELMARTGLAPDGDADAVRWVAIRHAEDHIHVVATLARTDGGRPVVWNDGYRVRDACRAIERRFGLRSTAPADRTAARCPKRGEHEKTARHGRAEVPRVALRRHVQLAAAGARSEQEFFARLRAANVLVRQRFSQRDPTQLSGYAVALPGDHNGDGRPVWFGGGKLAADLTLPRLRHRWRPSQPSAGPSPADYYPVSGRHLSQRTAGAVLRTTVRDAARRARTAEQFFERLEDAGLQVRRRFSDRAPGQITGYAVTLPDHRDEEGAAVWYSGGRLADELTWTRLRERWSSNPPPEPHKAGSAELTHEERQTLYDDAARSAAYATAQIRRYSVINPHAARDACWAAADILLMASKVTGNSHLRRAAKAYDRAARPPYGRLPAPTSAGNGLRTAARLLALVDPAGTRTVVMVTRLVINMVELLESIAQLHQAQRRREQADAASSAAVRLRRIAVPATESTHPQRLDRPSPSLSPDALALHGFPQPWRAETPGRLDRSAANLKQSGQLARPQPGHRPSR</sequence>
<name>A0ABW2XYT9_9ACTN</name>
<dbReference type="InterPro" id="IPR005094">
    <property type="entry name" value="Endonuclease_MobA/VirD2"/>
</dbReference>
<accession>A0ABW2XYT9</accession>
<dbReference type="EMBL" id="JBHTGP010000025">
    <property type="protein sequence ID" value="MFD0690970.1"/>
    <property type="molecule type" value="Genomic_DNA"/>
</dbReference>
<feature type="region of interest" description="Disordered" evidence="1">
    <location>
        <begin position="518"/>
        <end position="584"/>
    </location>
</feature>
<dbReference type="Pfam" id="PF03432">
    <property type="entry name" value="Relaxase"/>
    <property type="match status" value="1"/>
</dbReference>
<dbReference type="Proteomes" id="UP001597063">
    <property type="component" value="Unassembled WGS sequence"/>
</dbReference>
<evidence type="ECO:0000259" key="2">
    <source>
        <dbReference type="Pfam" id="PF03432"/>
    </source>
</evidence>
<comment type="caution">
    <text evidence="3">The sequence shown here is derived from an EMBL/GenBank/DDBJ whole genome shotgun (WGS) entry which is preliminary data.</text>
</comment>
<gene>
    <name evidence="3" type="ORF">ACFQZM_41215</name>
</gene>
<evidence type="ECO:0000256" key="1">
    <source>
        <dbReference type="SAM" id="MobiDB-lite"/>
    </source>
</evidence>
<feature type="region of interest" description="Disordered" evidence="1">
    <location>
        <begin position="141"/>
        <end position="162"/>
    </location>
</feature>
<reference evidence="4" key="1">
    <citation type="journal article" date="2019" name="Int. J. Syst. Evol. Microbiol.">
        <title>The Global Catalogue of Microorganisms (GCM) 10K type strain sequencing project: providing services to taxonomists for standard genome sequencing and annotation.</title>
        <authorList>
            <consortium name="The Broad Institute Genomics Platform"/>
            <consortium name="The Broad Institute Genome Sequencing Center for Infectious Disease"/>
            <person name="Wu L."/>
            <person name="Ma J."/>
        </authorList>
    </citation>
    <scope>NUCLEOTIDE SEQUENCE [LARGE SCALE GENOMIC DNA]</scope>
    <source>
        <strain evidence="4">JCM 9371</strain>
    </source>
</reference>
<feature type="compositionally biased region" description="Basic and acidic residues" evidence="1">
    <location>
        <begin position="149"/>
        <end position="162"/>
    </location>
</feature>
<evidence type="ECO:0000313" key="4">
    <source>
        <dbReference type="Proteomes" id="UP001597063"/>
    </source>
</evidence>
<organism evidence="3 4">
    <name type="scientific">Actinomadura fibrosa</name>
    <dbReference type="NCBI Taxonomy" id="111802"/>
    <lineage>
        <taxon>Bacteria</taxon>
        <taxon>Bacillati</taxon>
        <taxon>Actinomycetota</taxon>
        <taxon>Actinomycetes</taxon>
        <taxon>Streptosporangiales</taxon>
        <taxon>Thermomonosporaceae</taxon>
        <taxon>Actinomadura</taxon>
    </lineage>
</organism>
<dbReference type="RefSeq" id="WP_131758030.1">
    <property type="nucleotide sequence ID" value="NZ_CAACUY010000042.1"/>
</dbReference>
<keyword evidence="4" id="KW-1185">Reference proteome</keyword>
<evidence type="ECO:0000313" key="3">
    <source>
        <dbReference type="EMBL" id="MFD0690970.1"/>
    </source>
</evidence>
<protein>
    <submittedName>
        <fullName evidence="3">Relaxase/mobilization nuclease domain-containing protein</fullName>
    </submittedName>
</protein>